<comment type="caution">
    <text evidence="2">The sequence shown here is derived from an EMBL/GenBank/DDBJ whole genome shotgun (WGS) entry which is preliminary data.</text>
</comment>
<organism evidence="2">
    <name type="scientific">Sesamum calycinum</name>
    <dbReference type="NCBI Taxonomy" id="2727403"/>
    <lineage>
        <taxon>Eukaryota</taxon>
        <taxon>Viridiplantae</taxon>
        <taxon>Streptophyta</taxon>
        <taxon>Embryophyta</taxon>
        <taxon>Tracheophyta</taxon>
        <taxon>Spermatophyta</taxon>
        <taxon>Magnoliopsida</taxon>
        <taxon>eudicotyledons</taxon>
        <taxon>Gunneridae</taxon>
        <taxon>Pentapetalae</taxon>
        <taxon>asterids</taxon>
        <taxon>lamiids</taxon>
        <taxon>Lamiales</taxon>
        <taxon>Pedaliaceae</taxon>
        <taxon>Sesamum</taxon>
    </lineage>
</organism>
<feature type="domain" description="Reverse transcriptase Ty1/copia-type" evidence="1">
    <location>
        <begin position="20"/>
        <end position="107"/>
    </location>
</feature>
<dbReference type="EMBL" id="JACGWM010000011">
    <property type="protein sequence ID" value="KAL0342369.1"/>
    <property type="molecule type" value="Genomic_DNA"/>
</dbReference>
<gene>
    <name evidence="2" type="ORF">Scaly_1899500</name>
</gene>
<dbReference type="Pfam" id="PF07727">
    <property type="entry name" value="RVT_2"/>
    <property type="match status" value="1"/>
</dbReference>
<proteinExistence type="predicted"/>
<reference evidence="2" key="2">
    <citation type="journal article" date="2024" name="Plant">
        <title>Genomic evolution and insights into agronomic trait innovations of Sesamum species.</title>
        <authorList>
            <person name="Miao H."/>
            <person name="Wang L."/>
            <person name="Qu L."/>
            <person name="Liu H."/>
            <person name="Sun Y."/>
            <person name="Le M."/>
            <person name="Wang Q."/>
            <person name="Wei S."/>
            <person name="Zheng Y."/>
            <person name="Lin W."/>
            <person name="Duan Y."/>
            <person name="Cao H."/>
            <person name="Xiong S."/>
            <person name="Wang X."/>
            <person name="Wei L."/>
            <person name="Li C."/>
            <person name="Ma Q."/>
            <person name="Ju M."/>
            <person name="Zhao R."/>
            <person name="Li G."/>
            <person name="Mu C."/>
            <person name="Tian Q."/>
            <person name="Mei H."/>
            <person name="Zhang T."/>
            <person name="Gao T."/>
            <person name="Zhang H."/>
        </authorList>
    </citation>
    <scope>NUCLEOTIDE SEQUENCE</scope>
    <source>
        <strain evidence="2">KEN8</strain>
    </source>
</reference>
<sequence length="163" mass="18560">MATFAYVSELVLNLLNKDLSKVVRLEGCKWVYKTKFGVDGEVRTIRTRLAAKGYAQRLEVDFEEAYSLIAIAKFIRILAIIAAYYISEIWKIDVKPTLLNREARKTLRLIYRSKATIEKSTLSVLVEEASTLIAKGKGVRRLKRKKAKIESTSTALQVLLLHQ</sequence>
<protein>
    <recommendedName>
        <fullName evidence="1">Reverse transcriptase Ty1/copia-type domain-containing protein</fullName>
    </recommendedName>
</protein>
<evidence type="ECO:0000259" key="1">
    <source>
        <dbReference type="Pfam" id="PF07727"/>
    </source>
</evidence>
<accession>A0AAW2NHI7</accession>
<dbReference type="AlphaFoldDB" id="A0AAW2NHI7"/>
<dbReference type="InterPro" id="IPR013103">
    <property type="entry name" value="RVT_2"/>
</dbReference>
<name>A0AAW2NHI7_9LAMI</name>
<reference evidence="2" key="1">
    <citation type="submission" date="2020-06" db="EMBL/GenBank/DDBJ databases">
        <authorList>
            <person name="Li T."/>
            <person name="Hu X."/>
            <person name="Zhang T."/>
            <person name="Song X."/>
            <person name="Zhang H."/>
            <person name="Dai N."/>
            <person name="Sheng W."/>
            <person name="Hou X."/>
            <person name="Wei L."/>
        </authorList>
    </citation>
    <scope>NUCLEOTIDE SEQUENCE</scope>
    <source>
        <strain evidence="2">KEN8</strain>
        <tissue evidence="2">Leaf</tissue>
    </source>
</reference>
<evidence type="ECO:0000313" key="2">
    <source>
        <dbReference type="EMBL" id="KAL0342369.1"/>
    </source>
</evidence>